<accession>A0A1R3L2J8</accession>
<protein>
    <submittedName>
        <fullName evidence="2">Uncharacterized protein</fullName>
    </submittedName>
</protein>
<dbReference type="Proteomes" id="UP000187203">
    <property type="component" value="Unassembled WGS sequence"/>
</dbReference>
<evidence type="ECO:0000313" key="2">
    <source>
        <dbReference type="EMBL" id="OMP13565.1"/>
    </source>
</evidence>
<keyword evidence="3" id="KW-1185">Reference proteome</keyword>
<evidence type="ECO:0000256" key="1">
    <source>
        <dbReference type="SAM" id="MobiDB-lite"/>
    </source>
</evidence>
<proteinExistence type="predicted"/>
<gene>
    <name evidence="2" type="ORF">COLO4_01416</name>
</gene>
<organism evidence="2 3">
    <name type="scientific">Corchorus olitorius</name>
    <dbReference type="NCBI Taxonomy" id="93759"/>
    <lineage>
        <taxon>Eukaryota</taxon>
        <taxon>Viridiplantae</taxon>
        <taxon>Streptophyta</taxon>
        <taxon>Embryophyta</taxon>
        <taxon>Tracheophyta</taxon>
        <taxon>Spermatophyta</taxon>
        <taxon>Magnoliopsida</taxon>
        <taxon>eudicotyledons</taxon>
        <taxon>Gunneridae</taxon>
        <taxon>Pentapetalae</taxon>
        <taxon>rosids</taxon>
        <taxon>malvids</taxon>
        <taxon>Malvales</taxon>
        <taxon>Malvaceae</taxon>
        <taxon>Grewioideae</taxon>
        <taxon>Apeibeae</taxon>
        <taxon>Corchorus</taxon>
    </lineage>
</organism>
<name>A0A1R3L2J8_9ROSI</name>
<feature type="compositionally biased region" description="Polar residues" evidence="1">
    <location>
        <begin position="131"/>
        <end position="155"/>
    </location>
</feature>
<reference evidence="3" key="1">
    <citation type="submission" date="2013-09" db="EMBL/GenBank/DDBJ databases">
        <title>Corchorus olitorius genome sequencing.</title>
        <authorList>
            <person name="Alam M."/>
            <person name="Haque M.S."/>
            <person name="Islam M.S."/>
            <person name="Emdad E.M."/>
            <person name="Islam M.M."/>
            <person name="Ahmed B."/>
            <person name="Halim A."/>
            <person name="Hossen Q.M.M."/>
            <person name="Hossain M.Z."/>
            <person name="Ahmed R."/>
            <person name="Khan M.M."/>
            <person name="Islam R."/>
            <person name="Rashid M.M."/>
            <person name="Khan S.A."/>
            <person name="Rahman M.S."/>
            <person name="Alam M."/>
            <person name="Yahiya A.S."/>
            <person name="Khan M.S."/>
            <person name="Azam M.S."/>
            <person name="Haque T."/>
            <person name="Lashkar M.Z.H."/>
            <person name="Akhand A.I."/>
            <person name="Morshed G."/>
            <person name="Roy S."/>
            <person name="Uddin K.S."/>
            <person name="Rabeya T."/>
            <person name="Hossain A.S."/>
            <person name="Chowdhury A."/>
            <person name="Snigdha A.R."/>
            <person name="Mortoza M.S."/>
            <person name="Matin S.A."/>
            <person name="Hoque S.M.E."/>
            <person name="Islam M.K."/>
            <person name="Roy D.K."/>
            <person name="Haider R."/>
            <person name="Moosa M.M."/>
            <person name="Elias S.M."/>
            <person name="Hasan A.M."/>
            <person name="Jahan S."/>
            <person name="Shafiuddin M."/>
            <person name="Mahmood N."/>
            <person name="Shommy N.S."/>
        </authorList>
    </citation>
    <scope>NUCLEOTIDE SEQUENCE [LARGE SCALE GENOMIC DNA]</scope>
    <source>
        <strain evidence="3">cv. O-4</strain>
    </source>
</reference>
<sequence length="275" mass="29680">MGLTEGLTFMMFLFRCLRSREVRFVTSRPDSAVAVDDTTTGEVVRAQFDDDAVLRDDADVVLSHLARDGREHLVTVGQLDTEHRVGQCLGHRALDLDDTVFLRHKLAHAQLQTGRSAVDGGSVLRHANEGATHQRSSIRGNAQPGNSPGVSSAVQTGDDVLLRVTGQVGLVGEERPVHDDGGSGDTTRARLDRGLTGHRRHILLVGAVVDAGGHGIRCAGTRRDRRDRGVVQARRSLCGLLRVHRLDESGNVRGVVDRDAVGRAGGTRRVLGPLR</sequence>
<feature type="region of interest" description="Disordered" evidence="1">
    <location>
        <begin position="129"/>
        <end position="156"/>
    </location>
</feature>
<comment type="caution">
    <text evidence="2">The sequence shown here is derived from an EMBL/GenBank/DDBJ whole genome shotgun (WGS) entry which is preliminary data.</text>
</comment>
<dbReference type="EMBL" id="AWUE01003920">
    <property type="protein sequence ID" value="OMP13565.1"/>
    <property type="molecule type" value="Genomic_DNA"/>
</dbReference>
<dbReference type="AlphaFoldDB" id="A0A1R3L2J8"/>
<evidence type="ECO:0000313" key="3">
    <source>
        <dbReference type="Proteomes" id="UP000187203"/>
    </source>
</evidence>